<evidence type="ECO:0000256" key="4">
    <source>
        <dbReference type="ARBA" id="ARBA00023136"/>
    </source>
</evidence>
<reference evidence="6 7" key="1">
    <citation type="submission" date="2020-10" db="EMBL/GenBank/DDBJ databases">
        <title>Phylogeny of dyella-like bacteria.</title>
        <authorList>
            <person name="Fu J."/>
        </authorList>
    </citation>
    <scope>NUCLEOTIDE SEQUENCE [LARGE SCALE GENOMIC DNA]</scope>
    <source>
        <strain evidence="6 7">BB4</strain>
    </source>
</reference>
<evidence type="ECO:0000313" key="7">
    <source>
        <dbReference type="Proteomes" id="UP001620408"/>
    </source>
</evidence>
<comment type="subcellular location">
    <subcellularLocation>
        <location evidence="1">Membrane</location>
        <topology evidence="1">Multi-pass membrane protein</topology>
    </subcellularLocation>
</comment>
<dbReference type="InterPro" id="IPR038665">
    <property type="entry name" value="Voltage-dep_anion_channel_sf"/>
</dbReference>
<comment type="caution">
    <text evidence="6">The sequence shown here is derived from an EMBL/GenBank/DDBJ whole genome shotgun (WGS) entry which is preliminary data.</text>
</comment>
<name>A0ABW8K9U3_9GAMM</name>
<feature type="transmembrane region" description="Helical" evidence="5">
    <location>
        <begin position="143"/>
        <end position="164"/>
    </location>
</feature>
<organism evidence="6 7">
    <name type="scientific">Dyella koreensis</name>
    <dbReference type="NCBI Taxonomy" id="311235"/>
    <lineage>
        <taxon>Bacteria</taxon>
        <taxon>Pseudomonadati</taxon>
        <taxon>Pseudomonadota</taxon>
        <taxon>Gammaproteobacteria</taxon>
        <taxon>Lysobacterales</taxon>
        <taxon>Rhodanobacteraceae</taxon>
        <taxon>Dyella</taxon>
    </lineage>
</organism>
<dbReference type="EMBL" id="JADIKD010000012">
    <property type="protein sequence ID" value="MFK2919648.1"/>
    <property type="molecule type" value="Genomic_DNA"/>
</dbReference>
<feature type="transmembrane region" description="Helical" evidence="5">
    <location>
        <begin position="266"/>
        <end position="284"/>
    </location>
</feature>
<feature type="transmembrane region" description="Helical" evidence="5">
    <location>
        <begin position="212"/>
        <end position="229"/>
    </location>
</feature>
<accession>A0ABW8K9U3</accession>
<keyword evidence="4 5" id="KW-0472">Membrane</keyword>
<dbReference type="InterPro" id="IPR052951">
    <property type="entry name" value="Tellurite_res_ion_channel"/>
</dbReference>
<proteinExistence type="predicted"/>
<evidence type="ECO:0000256" key="1">
    <source>
        <dbReference type="ARBA" id="ARBA00004141"/>
    </source>
</evidence>
<dbReference type="PANTHER" id="PTHR37955">
    <property type="entry name" value="TELLURITE RESISTANCE PROTEIN TEHA"/>
    <property type="match status" value="1"/>
</dbReference>
<keyword evidence="7" id="KW-1185">Reference proteome</keyword>
<feature type="transmembrane region" description="Helical" evidence="5">
    <location>
        <begin position="235"/>
        <end position="254"/>
    </location>
</feature>
<evidence type="ECO:0000313" key="6">
    <source>
        <dbReference type="EMBL" id="MFK2919648.1"/>
    </source>
</evidence>
<dbReference type="PANTHER" id="PTHR37955:SF1">
    <property type="entry name" value="DEP DOMAIN-CONTAINING PROTEIN"/>
    <property type="match status" value="1"/>
</dbReference>
<feature type="transmembrane region" description="Helical" evidence="5">
    <location>
        <begin position="12"/>
        <end position="36"/>
    </location>
</feature>
<protein>
    <submittedName>
        <fullName evidence="6">SLAC1 anion channel family protein</fullName>
    </submittedName>
</protein>
<evidence type="ECO:0000256" key="3">
    <source>
        <dbReference type="ARBA" id="ARBA00022989"/>
    </source>
</evidence>
<dbReference type="InterPro" id="IPR004695">
    <property type="entry name" value="SLAC1/Mae1/Ssu1/TehA"/>
</dbReference>
<feature type="transmembrane region" description="Helical" evidence="5">
    <location>
        <begin position="87"/>
        <end position="106"/>
    </location>
</feature>
<feature type="transmembrane region" description="Helical" evidence="5">
    <location>
        <begin position="176"/>
        <end position="200"/>
    </location>
</feature>
<dbReference type="Gene3D" id="1.50.10.150">
    <property type="entry name" value="Voltage-dependent anion channel"/>
    <property type="match status" value="1"/>
</dbReference>
<evidence type="ECO:0000256" key="5">
    <source>
        <dbReference type="SAM" id="Phobius"/>
    </source>
</evidence>
<dbReference type="Pfam" id="PF03595">
    <property type="entry name" value="SLAC1"/>
    <property type="match status" value="1"/>
</dbReference>
<dbReference type="Proteomes" id="UP001620408">
    <property type="component" value="Unassembled WGS sequence"/>
</dbReference>
<feature type="transmembrane region" description="Helical" evidence="5">
    <location>
        <begin position="48"/>
        <end position="67"/>
    </location>
</feature>
<sequence length="333" mass="36011">MDNSSVFPRPSGAAVTAWPISLFGAVMGLSGLALAWRLAARHEGAPGWIGDALAMLAWLVFGMLVVLQARRVLHESDVWMAELRHPVTGSFLGTFWISLLLLPMLLPSPWLLMARALWVTGAFGMTAFAWFSVQRWIGARQELVHATPAWIIPVVGLLDIPLAYPLLGVPAWHESMLFALAVGLFFAVPLFALVFSRLVFQESLPPVLQPTLLILVAPFAVGFSAYVAVMGQVDAFARALFYLTLFVLAVVLGRLPVMARKQPFQLSWWAVSFPLAASAAAALRFADAMPSPPSRFIAMGLLAFATVVIVALLLRTLKGVVRGETLIAAAAKA</sequence>
<gene>
    <name evidence="6" type="ORF">ISS97_20475</name>
</gene>
<dbReference type="CDD" id="cd09323">
    <property type="entry name" value="TDT_SLAC1_like"/>
    <property type="match status" value="1"/>
</dbReference>
<feature type="transmembrane region" description="Helical" evidence="5">
    <location>
        <begin position="296"/>
        <end position="314"/>
    </location>
</feature>
<dbReference type="RefSeq" id="WP_379984320.1">
    <property type="nucleotide sequence ID" value="NZ_JADIKD010000012.1"/>
</dbReference>
<evidence type="ECO:0000256" key="2">
    <source>
        <dbReference type="ARBA" id="ARBA00022692"/>
    </source>
</evidence>
<keyword evidence="2 5" id="KW-0812">Transmembrane</keyword>
<feature type="transmembrane region" description="Helical" evidence="5">
    <location>
        <begin position="112"/>
        <end position="131"/>
    </location>
</feature>
<keyword evidence="3 5" id="KW-1133">Transmembrane helix</keyword>